<organism evidence="3 4">
    <name type="scientific">Pseudonocardia sulfidoxydans NBRC 16205</name>
    <dbReference type="NCBI Taxonomy" id="1223511"/>
    <lineage>
        <taxon>Bacteria</taxon>
        <taxon>Bacillati</taxon>
        <taxon>Actinomycetota</taxon>
        <taxon>Actinomycetes</taxon>
        <taxon>Pseudonocardiales</taxon>
        <taxon>Pseudonocardiaceae</taxon>
        <taxon>Pseudonocardia</taxon>
    </lineage>
</organism>
<dbReference type="PANTHER" id="PTHR42760">
    <property type="entry name" value="SHORT-CHAIN DEHYDROGENASES/REDUCTASES FAMILY MEMBER"/>
    <property type="match status" value="1"/>
</dbReference>
<protein>
    <submittedName>
        <fullName evidence="3">Short-chain dehydrogenase</fullName>
    </submittedName>
</protein>
<accession>A0A511DL96</accession>
<name>A0A511DL96_9PSEU</name>
<keyword evidence="2" id="KW-0560">Oxidoreductase</keyword>
<dbReference type="Pfam" id="PF13561">
    <property type="entry name" value="adh_short_C2"/>
    <property type="match status" value="1"/>
</dbReference>
<dbReference type="Proteomes" id="UP000321685">
    <property type="component" value="Unassembled WGS sequence"/>
</dbReference>
<evidence type="ECO:0000256" key="1">
    <source>
        <dbReference type="ARBA" id="ARBA00006484"/>
    </source>
</evidence>
<dbReference type="AlphaFoldDB" id="A0A511DL96"/>
<reference evidence="3 4" key="1">
    <citation type="submission" date="2019-07" db="EMBL/GenBank/DDBJ databases">
        <title>Whole genome shotgun sequence of Pseudonocardia sulfidoxydans NBRC 16205.</title>
        <authorList>
            <person name="Hosoyama A."/>
            <person name="Uohara A."/>
            <person name="Ohji S."/>
            <person name="Ichikawa N."/>
        </authorList>
    </citation>
    <scope>NUCLEOTIDE SEQUENCE [LARGE SCALE GENOMIC DNA]</scope>
    <source>
        <strain evidence="3 4">NBRC 16205</strain>
    </source>
</reference>
<gene>
    <name evidence="3" type="ORF">PSU4_45340</name>
</gene>
<dbReference type="SUPFAM" id="SSF51735">
    <property type="entry name" value="NAD(P)-binding Rossmann-fold domains"/>
    <property type="match status" value="1"/>
</dbReference>
<comment type="similarity">
    <text evidence="1">Belongs to the short-chain dehydrogenases/reductases (SDR) family.</text>
</comment>
<comment type="caution">
    <text evidence="3">The sequence shown here is derived from an EMBL/GenBank/DDBJ whole genome shotgun (WGS) entry which is preliminary data.</text>
</comment>
<dbReference type="Gene3D" id="3.40.50.720">
    <property type="entry name" value="NAD(P)-binding Rossmann-like Domain"/>
    <property type="match status" value="1"/>
</dbReference>
<dbReference type="GO" id="GO:0016616">
    <property type="term" value="F:oxidoreductase activity, acting on the CH-OH group of donors, NAD or NADP as acceptor"/>
    <property type="evidence" value="ECO:0007669"/>
    <property type="project" value="TreeGrafter"/>
</dbReference>
<dbReference type="PRINTS" id="PR00081">
    <property type="entry name" value="GDHRDH"/>
</dbReference>
<dbReference type="InterPro" id="IPR002347">
    <property type="entry name" value="SDR_fam"/>
</dbReference>
<evidence type="ECO:0000256" key="2">
    <source>
        <dbReference type="ARBA" id="ARBA00023002"/>
    </source>
</evidence>
<dbReference type="EMBL" id="BJVJ01000058">
    <property type="protein sequence ID" value="GEL25580.1"/>
    <property type="molecule type" value="Genomic_DNA"/>
</dbReference>
<dbReference type="InterPro" id="IPR036291">
    <property type="entry name" value="NAD(P)-bd_dom_sf"/>
</dbReference>
<keyword evidence="4" id="KW-1185">Reference proteome</keyword>
<evidence type="ECO:0000313" key="3">
    <source>
        <dbReference type="EMBL" id="GEL25580.1"/>
    </source>
</evidence>
<evidence type="ECO:0000313" key="4">
    <source>
        <dbReference type="Proteomes" id="UP000321685"/>
    </source>
</evidence>
<dbReference type="PANTHER" id="PTHR42760:SF133">
    <property type="entry name" value="3-OXOACYL-[ACYL-CARRIER-PROTEIN] REDUCTASE"/>
    <property type="match status" value="1"/>
</dbReference>
<proteinExistence type="inferred from homology"/>
<sequence length="205" mass="21033">MQADTADDDSVRAMASTVVAELGGVDVLVNSAARPASLIPQRGLDELTDDDVRIELETKLLGYLRCARALAPSMVANGWGRIVNVSGLNARQSVSIPGSVRNIAVAAMSAALADELGPKGVNVSVVHPGMTVTRGTEELIASRAEAQGIDEATMRARAESGTRIGRLATAAEVADVIVFLCSPRSVAIAGDAIAAGGGARGVTHY</sequence>